<sequence>MHLEKRSTDTIVFLLEKAALSELHGFSVPDFLKNQLLSWVELLDKNEETEADILRLFLNKEKLRTSHELDKALLQFLGLDLHQKLKDMIDY</sequence>
<dbReference type="EMBL" id="BAUV01000044">
    <property type="protein sequence ID" value="GAE36812.1"/>
    <property type="molecule type" value="Genomic_DNA"/>
</dbReference>
<keyword evidence="2" id="KW-1185">Reference proteome</keyword>
<protein>
    <submittedName>
        <fullName evidence="1">Uncharacterized protein</fullName>
    </submittedName>
</protein>
<proteinExistence type="predicted"/>
<dbReference type="Proteomes" id="UP000018896">
    <property type="component" value="Unassembled WGS sequence"/>
</dbReference>
<reference evidence="1 2" key="1">
    <citation type="journal article" date="2014" name="Genome Announc.">
        <title>Draft Genome Sequences of Three Alkaliphilic Bacillus Strains, Bacillus wakoensis JCM 9140T, Bacillus akibai JCM 9157T, and Bacillus hemicellulosilyticus JCM 9152T.</title>
        <authorList>
            <person name="Yuki M."/>
            <person name="Oshima K."/>
            <person name="Suda W."/>
            <person name="Oshida Y."/>
            <person name="Kitamura K."/>
            <person name="Iida T."/>
            <person name="Hattori M."/>
            <person name="Ohkuma M."/>
        </authorList>
    </citation>
    <scope>NUCLEOTIDE SEQUENCE [LARGE SCALE GENOMIC DNA]</scope>
    <source>
        <strain evidence="1 2">JCM 9157</strain>
    </source>
</reference>
<evidence type="ECO:0000313" key="1">
    <source>
        <dbReference type="EMBL" id="GAE36812.1"/>
    </source>
</evidence>
<name>W4QY15_HALA3</name>
<gene>
    <name evidence="1" type="ORF">JCM9157_4032</name>
</gene>
<evidence type="ECO:0000313" key="2">
    <source>
        <dbReference type="Proteomes" id="UP000018896"/>
    </source>
</evidence>
<comment type="caution">
    <text evidence="1">The sequence shown here is derived from an EMBL/GenBank/DDBJ whole genome shotgun (WGS) entry which is preliminary data.</text>
</comment>
<accession>W4QY15</accession>
<dbReference type="AlphaFoldDB" id="W4QY15"/>
<organism evidence="1 2">
    <name type="scientific">Halalkalibacter akibai (strain ATCC 43226 / DSM 21942 / CIP 109018 / JCM 9157 / 1139)</name>
    <name type="common">Bacillus akibai</name>
    <dbReference type="NCBI Taxonomy" id="1236973"/>
    <lineage>
        <taxon>Bacteria</taxon>
        <taxon>Bacillati</taxon>
        <taxon>Bacillota</taxon>
        <taxon>Bacilli</taxon>
        <taxon>Bacillales</taxon>
        <taxon>Bacillaceae</taxon>
        <taxon>Halalkalibacter</taxon>
    </lineage>
</organism>